<feature type="signal peptide" evidence="2">
    <location>
        <begin position="1"/>
        <end position="20"/>
    </location>
</feature>
<dbReference type="STRING" id="178355.SAMN04488062_1199"/>
<evidence type="ECO:0000256" key="2">
    <source>
        <dbReference type="SAM" id="SignalP"/>
    </source>
</evidence>
<name>A0A1G8GSJ6_9FLAO</name>
<dbReference type="GO" id="GO:0015344">
    <property type="term" value="F:siderophore uptake transmembrane transporter activity"/>
    <property type="evidence" value="ECO:0007669"/>
    <property type="project" value="TreeGrafter"/>
</dbReference>
<evidence type="ECO:0000313" key="3">
    <source>
        <dbReference type="EMBL" id="SDH97385.1"/>
    </source>
</evidence>
<dbReference type="InterPro" id="IPR037066">
    <property type="entry name" value="Plug_dom_sf"/>
</dbReference>
<reference evidence="4" key="1">
    <citation type="submission" date="2016-10" db="EMBL/GenBank/DDBJ databases">
        <authorList>
            <person name="Varghese N."/>
            <person name="Submissions S."/>
        </authorList>
    </citation>
    <scope>NUCLEOTIDE SEQUENCE [LARGE SCALE GENOMIC DNA]</scope>
    <source>
        <strain evidence="4">CGMCC 1.2747</strain>
    </source>
</reference>
<evidence type="ECO:0000313" key="4">
    <source>
        <dbReference type="Proteomes" id="UP000199274"/>
    </source>
</evidence>
<dbReference type="SUPFAM" id="SSF56935">
    <property type="entry name" value="Porins"/>
    <property type="match status" value="1"/>
</dbReference>
<dbReference type="PANTHER" id="PTHR30069:SF29">
    <property type="entry name" value="HEMOGLOBIN AND HEMOGLOBIN-HAPTOGLOBIN-BINDING PROTEIN 1-RELATED"/>
    <property type="match status" value="1"/>
</dbReference>
<protein>
    <recommendedName>
        <fullName evidence="5">TonB-dependent Receptor Plug Domain</fullName>
    </recommendedName>
</protein>
<dbReference type="GO" id="GO:0044718">
    <property type="term" value="P:siderophore transmembrane transport"/>
    <property type="evidence" value="ECO:0007669"/>
    <property type="project" value="TreeGrafter"/>
</dbReference>
<dbReference type="Gene3D" id="2.170.130.10">
    <property type="entry name" value="TonB-dependent receptor, plug domain"/>
    <property type="match status" value="1"/>
</dbReference>
<gene>
    <name evidence="3" type="ORF">SAMN04488062_1199</name>
</gene>
<dbReference type="EMBL" id="FNDB01000019">
    <property type="protein sequence ID" value="SDH97385.1"/>
    <property type="molecule type" value="Genomic_DNA"/>
</dbReference>
<evidence type="ECO:0000256" key="1">
    <source>
        <dbReference type="ARBA" id="ARBA00022729"/>
    </source>
</evidence>
<organism evidence="3 4">
    <name type="scientific">Flavobacterium omnivorum</name>
    <dbReference type="NCBI Taxonomy" id="178355"/>
    <lineage>
        <taxon>Bacteria</taxon>
        <taxon>Pseudomonadati</taxon>
        <taxon>Bacteroidota</taxon>
        <taxon>Flavobacteriia</taxon>
        <taxon>Flavobacteriales</taxon>
        <taxon>Flavobacteriaceae</taxon>
        <taxon>Flavobacterium</taxon>
    </lineage>
</organism>
<accession>A0A1G8GSJ6</accession>
<dbReference type="InterPro" id="IPR039426">
    <property type="entry name" value="TonB-dep_rcpt-like"/>
</dbReference>
<keyword evidence="4" id="KW-1185">Reference proteome</keyword>
<dbReference type="AlphaFoldDB" id="A0A1G8GSJ6"/>
<keyword evidence="1 2" id="KW-0732">Signal</keyword>
<dbReference type="PANTHER" id="PTHR30069">
    <property type="entry name" value="TONB-DEPENDENT OUTER MEMBRANE RECEPTOR"/>
    <property type="match status" value="1"/>
</dbReference>
<dbReference type="Proteomes" id="UP000199274">
    <property type="component" value="Unassembled WGS sequence"/>
</dbReference>
<sequence>MRKLGLIAMMTFASVFAVSAQTTAEKAPEKTTQLIEVTVIKTKKAIEQKADRTIFNFSDQPSLNTGSVLEGIKKLPGLIASDIAGMMYQGKQLDVFMDGRPLNISTNELNAFLEGMPANAIEKIEIITQPGAEFPATSGGAILNIITNKNAKNYLSATYTNSTSFTSYDQVR</sequence>
<evidence type="ECO:0008006" key="5">
    <source>
        <dbReference type="Google" id="ProtNLM"/>
    </source>
</evidence>
<proteinExistence type="predicted"/>
<feature type="chain" id="PRO_5011597621" description="TonB-dependent Receptor Plug Domain" evidence="2">
    <location>
        <begin position="21"/>
        <end position="172"/>
    </location>
</feature>